<evidence type="ECO:0000256" key="1">
    <source>
        <dbReference type="ARBA" id="ARBA00005564"/>
    </source>
</evidence>
<dbReference type="InterPro" id="IPR011045">
    <property type="entry name" value="N2O_reductase_N"/>
</dbReference>
<protein>
    <submittedName>
        <fullName evidence="4">6-phosphogluconolactonase (Cycloisomerase 2 family)</fullName>
    </submittedName>
</protein>
<keyword evidence="5" id="KW-1185">Reference proteome</keyword>
<dbReference type="Proteomes" id="UP000295210">
    <property type="component" value="Unassembled WGS sequence"/>
</dbReference>
<comment type="caution">
    <text evidence="4">The sequence shown here is derived from an EMBL/GenBank/DDBJ whole genome shotgun (WGS) entry which is preliminary data.</text>
</comment>
<keyword evidence="3" id="KW-0732">Signal</keyword>
<gene>
    <name evidence="4" type="ORF">C7378_3195</name>
</gene>
<proteinExistence type="inferred from homology"/>
<keyword evidence="2" id="KW-0119">Carbohydrate metabolism</keyword>
<dbReference type="EMBL" id="SMGK01000006">
    <property type="protein sequence ID" value="TCK70806.1"/>
    <property type="molecule type" value="Genomic_DNA"/>
</dbReference>
<sequence length="439" mass="46048">MKFTKLGRAALAVVASLGFALGLTSCQQNYTVGYVFVTGSQYNQIASFEEQNSTGNLFQSIGSPYGSGGTNPIRVVVLPGGRYLYVLNQGTPGTADPATGNIPYSGAHISLFAIGGNGTLAFQANYESQGSDSQRIATDASGKYIFVLDEYSPVGTNVSPTGGKGTSFPCQSSDGKFHPYGDVSVYSIDGNTGRLTLVTNQQQQSSNGTQLTYFPVGCFPIDFHPTSGYLYTADAGTNATADVNTVFAYAINTTNGQLTLTQNAPLQTGAMSISAINGDTANKYLYILDPTANMIRPFTVGANGALQSQTNGPMSNSTSLAGNPTQLVVDTQGKFLYVANAGPPSSNLTNPNSDITAYFIDSSGTLSTISGEPYSTGSGPQCIIEDTSKQYFYTANFNANTVTGKVYNPSTGFMVPMQHQTDFSTIGNPTFCATTAAIF</sequence>
<organism evidence="4 5">
    <name type="scientific">Acidipila rosea</name>
    <dbReference type="NCBI Taxonomy" id="768535"/>
    <lineage>
        <taxon>Bacteria</taxon>
        <taxon>Pseudomonadati</taxon>
        <taxon>Acidobacteriota</taxon>
        <taxon>Terriglobia</taxon>
        <taxon>Terriglobales</taxon>
        <taxon>Acidobacteriaceae</taxon>
        <taxon>Acidipila</taxon>
    </lineage>
</organism>
<dbReference type="GO" id="GO:0006006">
    <property type="term" value="P:glucose metabolic process"/>
    <property type="evidence" value="ECO:0007669"/>
    <property type="project" value="UniProtKB-KW"/>
</dbReference>
<dbReference type="GO" id="GO:0017057">
    <property type="term" value="F:6-phosphogluconolactonase activity"/>
    <property type="evidence" value="ECO:0007669"/>
    <property type="project" value="TreeGrafter"/>
</dbReference>
<reference evidence="4 5" key="1">
    <citation type="submission" date="2019-03" db="EMBL/GenBank/DDBJ databases">
        <title>Genomic Encyclopedia of Type Strains, Phase IV (KMG-IV): sequencing the most valuable type-strain genomes for metagenomic binning, comparative biology and taxonomic classification.</title>
        <authorList>
            <person name="Goeker M."/>
        </authorList>
    </citation>
    <scope>NUCLEOTIDE SEQUENCE [LARGE SCALE GENOMIC DNA]</scope>
    <source>
        <strain evidence="4 5">DSM 103428</strain>
    </source>
</reference>
<dbReference type="PANTHER" id="PTHR30344:SF1">
    <property type="entry name" value="6-PHOSPHOGLUCONOLACTONASE"/>
    <property type="match status" value="1"/>
</dbReference>
<accession>A0A4R1KZ38</accession>
<comment type="similarity">
    <text evidence="1">Belongs to the cycloisomerase 2 family.</text>
</comment>
<feature type="chain" id="PRO_5020991760" evidence="3">
    <location>
        <begin position="21"/>
        <end position="439"/>
    </location>
</feature>
<dbReference type="InterPro" id="IPR019405">
    <property type="entry name" value="Lactonase_7-beta_prop"/>
</dbReference>
<feature type="signal peptide" evidence="3">
    <location>
        <begin position="1"/>
        <end position="20"/>
    </location>
</feature>
<dbReference type="GO" id="GO:0016853">
    <property type="term" value="F:isomerase activity"/>
    <property type="evidence" value="ECO:0007669"/>
    <property type="project" value="UniProtKB-KW"/>
</dbReference>
<evidence type="ECO:0000256" key="3">
    <source>
        <dbReference type="SAM" id="SignalP"/>
    </source>
</evidence>
<dbReference type="RefSeq" id="WP_131998851.1">
    <property type="nucleotide sequence ID" value="NZ_SMGK01000006.1"/>
</dbReference>
<name>A0A4R1KZ38_9BACT</name>
<dbReference type="OrthoDB" id="107999at2"/>
<evidence type="ECO:0000313" key="5">
    <source>
        <dbReference type="Proteomes" id="UP000295210"/>
    </source>
</evidence>
<evidence type="ECO:0000313" key="4">
    <source>
        <dbReference type="EMBL" id="TCK70806.1"/>
    </source>
</evidence>
<dbReference type="PROSITE" id="PS51257">
    <property type="entry name" value="PROKAR_LIPOPROTEIN"/>
    <property type="match status" value="1"/>
</dbReference>
<keyword evidence="4" id="KW-0413">Isomerase</keyword>
<dbReference type="Pfam" id="PF10282">
    <property type="entry name" value="Lactonase"/>
    <property type="match status" value="1"/>
</dbReference>
<dbReference type="InterPro" id="IPR050282">
    <property type="entry name" value="Cycloisomerase_2"/>
</dbReference>
<dbReference type="SUPFAM" id="SSF50974">
    <property type="entry name" value="Nitrous oxide reductase, N-terminal domain"/>
    <property type="match status" value="1"/>
</dbReference>
<dbReference type="InterPro" id="IPR015943">
    <property type="entry name" value="WD40/YVTN_repeat-like_dom_sf"/>
</dbReference>
<dbReference type="AlphaFoldDB" id="A0A4R1KZ38"/>
<dbReference type="Gene3D" id="2.130.10.10">
    <property type="entry name" value="YVTN repeat-like/Quinoprotein amine dehydrogenase"/>
    <property type="match status" value="3"/>
</dbReference>
<dbReference type="PANTHER" id="PTHR30344">
    <property type="entry name" value="6-PHOSPHOGLUCONOLACTONASE-RELATED"/>
    <property type="match status" value="1"/>
</dbReference>
<keyword evidence="2" id="KW-0313">Glucose metabolism</keyword>
<evidence type="ECO:0000256" key="2">
    <source>
        <dbReference type="ARBA" id="ARBA00022526"/>
    </source>
</evidence>